<dbReference type="EMBL" id="MTYI01000165">
    <property type="protein sequence ID" value="PNP50190.1"/>
    <property type="molecule type" value="Genomic_DNA"/>
</dbReference>
<organism evidence="3 4">
    <name type="scientific">Trichoderma harzianum</name>
    <name type="common">Hypocrea lixii</name>
    <dbReference type="NCBI Taxonomy" id="5544"/>
    <lineage>
        <taxon>Eukaryota</taxon>
        <taxon>Fungi</taxon>
        <taxon>Dikarya</taxon>
        <taxon>Ascomycota</taxon>
        <taxon>Pezizomycotina</taxon>
        <taxon>Sordariomycetes</taxon>
        <taxon>Hypocreomycetidae</taxon>
        <taxon>Hypocreales</taxon>
        <taxon>Hypocreaceae</taxon>
        <taxon>Trichoderma</taxon>
    </lineage>
</organism>
<proteinExistence type="predicted"/>
<feature type="domain" description="YMC020W-like alpha/beta hydrolase" evidence="2">
    <location>
        <begin position="557"/>
        <end position="912"/>
    </location>
</feature>
<dbReference type="InterPro" id="IPR058933">
    <property type="entry name" value="YMC020W-like_ab_hydrolase"/>
</dbReference>
<feature type="compositionally biased region" description="Polar residues" evidence="1">
    <location>
        <begin position="328"/>
        <end position="343"/>
    </location>
</feature>
<protein>
    <recommendedName>
        <fullName evidence="2">YMC020W-like alpha/beta hydrolase domain-containing protein</fullName>
    </recommendedName>
</protein>
<feature type="compositionally biased region" description="Basic and acidic residues" evidence="1">
    <location>
        <begin position="44"/>
        <end position="71"/>
    </location>
</feature>
<feature type="compositionally biased region" description="Basic and acidic residues" evidence="1">
    <location>
        <begin position="444"/>
        <end position="460"/>
    </location>
</feature>
<feature type="compositionally biased region" description="Basic and acidic residues" evidence="1">
    <location>
        <begin position="369"/>
        <end position="390"/>
    </location>
</feature>
<dbReference type="AlphaFoldDB" id="A0A2K0TXB8"/>
<feature type="compositionally biased region" description="Polar residues" evidence="1">
    <location>
        <begin position="72"/>
        <end position="92"/>
    </location>
</feature>
<dbReference type="InterPro" id="IPR058934">
    <property type="entry name" value="YMC020W-like"/>
</dbReference>
<sequence length="953" mass="103245">MMPPRKRQRPNPPLLSSLSLPTTALSPETSLSRASSASAQQASDLKKPPQSESNSERKSSDASQRVKEIRKTNSWYASWSKPQKATASTSVARENILGGTVKSRNAPDFSRFEAKRSEDDASITDDTDPVLPPPTISTNTSNTSNTDKKLDANKSVGSLRLGDKKPSDTGRTPEMPSAPETKPSAEQQQKASDPTTAQEQQPPPEAPADKDGPVIDAPQKQVPSAGWFGGWWAKPAPVEPPAKSTPGPEETKEEAVKPAETEIIEPAEAAPPLEEAPPSEPASTGNAAEAPQASSWFGYWYSTPQPKAKEASSPQPEPTKEQPVPKDQMSSKQGADAKSTGSPGETAVPNDERKKGSAVTVSRASSKKSKIDLNDDPKGKAGDVPAKDAPEPEPEAAQSPPKAGSTWAFWSRDSPKSKGKTTSPESGQIAVMGEGSEVQPLPIAERRISESATRDSKDDATPPEPPAGVLSWRRSKRIRPISMDLESVRPPSADSTKSAPVDRLSTTPHPQVGIEQELPPSNPLARTDSKKKKPVSVSKKPVAESEPTVKEPPNVLLPSFSSTYQMKENPSILRQITNLVLRTSQPPPNHVFRVKDPPKIRKAVAIGVHGFFPASYLRPMIGQPTGTSLRFAGLCADAIRKWADSHGCSDCEIEKVALEGEGRINDRVANLWKLLLNWIEHIRQADLVVIACHSQGVPVSIMLLEKLIDLGVLTDTRIGVCAMAGVALGPFPDYKSSILMGSAAELWDFGDPQSNNSQRFEACLKRVVDFGARITFVGSIDDQLVPMESAVYSPANHPYIYRAVFIDGRVHAPDFISHLIGFALKLRNLGISDHGLIRELSVALAGSLYSGEGHSRLYFDSAVYDLAILHALETTSTAQPTPCVIPKRETTPLASSNPYVLPWIMRGLLEEDFVKTQLSAETEELLRQFDDWKPTNKALKDVKYRLEAVRSKL</sequence>
<feature type="region of interest" description="Disordered" evidence="1">
    <location>
        <begin position="1"/>
        <end position="554"/>
    </location>
</feature>
<feature type="compositionally biased region" description="Basic and acidic residues" evidence="1">
    <location>
        <begin position="249"/>
        <end position="260"/>
    </location>
</feature>
<feature type="compositionally biased region" description="Low complexity" evidence="1">
    <location>
        <begin position="136"/>
        <end position="145"/>
    </location>
</feature>
<gene>
    <name evidence="3" type="ORF">THARTR1_09179</name>
</gene>
<feature type="compositionally biased region" description="Basic and acidic residues" evidence="1">
    <location>
        <begin position="110"/>
        <end position="119"/>
    </location>
</feature>
<feature type="compositionally biased region" description="Low complexity" evidence="1">
    <location>
        <begin position="264"/>
        <end position="273"/>
    </location>
</feature>
<reference evidence="3 4" key="1">
    <citation type="submission" date="2017-02" db="EMBL/GenBank/DDBJ databases">
        <title>Genomes of Trichoderma spp. with biocontrol activity.</title>
        <authorList>
            <person name="Gardiner D."/>
            <person name="Kazan K."/>
            <person name="Vos C."/>
            <person name="Harvey P."/>
        </authorList>
    </citation>
    <scope>NUCLEOTIDE SEQUENCE [LARGE SCALE GENOMIC DNA]</scope>
    <source>
        <strain evidence="3 4">Tr1</strain>
    </source>
</reference>
<dbReference type="OrthoDB" id="5598028at2759"/>
<feature type="compositionally biased region" description="Polar residues" evidence="1">
    <location>
        <begin position="493"/>
        <end position="509"/>
    </location>
</feature>
<feature type="compositionally biased region" description="Polar residues" evidence="1">
    <location>
        <begin position="184"/>
        <end position="193"/>
    </location>
</feature>
<evidence type="ECO:0000313" key="3">
    <source>
        <dbReference type="EMBL" id="PNP50190.1"/>
    </source>
</evidence>
<comment type="caution">
    <text evidence="3">The sequence shown here is derived from an EMBL/GenBank/DDBJ whole genome shotgun (WGS) entry which is preliminary data.</text>
</comment>
<evidence type="ECO:0000256" key="1">
    <source>
        <dbReference type="SAM" id="MobiDB-lite"/>
    </source>
</evidence>
<dbReference type="PANTHER" id="PTHR47349">
    <property type="entry name" value="CHROMOSOME 8, WHOLE GENOME SHOTGUN SEQUENCE"/>
    <property type="match status" value="1"/>
</dbReference>
<feature type="compositionally biased region" description="Low complexity" evidence="1">
    <location>
        <begin position="14"/>
        <end position="43"/>
    </location>
</feature>
<evidence type="ECO:0000313" key="4">
    <source>
        <dbReference type="Proteomes" id="UP000236290"/>
    </source>
</evidence>
<dbReference type="Proteomes" id="UP000236290">
    <property type="component" value="Unassembled WGS sequence"/>
</dbReference>
<dbReference type="PANTHER" id="PTHR47349:SF1">
    <property type="entry name" value="AER328WP"/>
    <property type="match status" value="1"/>
</dbReference>
<name>A0A2K0TXB8_TRIHA</name>
<dbReference type="Pfam" id="PF26147">
    <property type="entry name" value="AB_HYDROLASE_YMC0-YMC35"/>
    <property type="match status" value="1"/>
</dbReference>
<evidence type="ECO:0000259" key="2">
    <source>
        <dbReference type="Pfam" id="PF26147"/>
    </source>
</evidence>
<accession>A0A2K0TXB8</accession>